<dbReference type="PRINTS" id="PR00081">
    <property type="entry name" value="GDHRDH"/>
</dbReference>
<name>A0A6J4TZI0_9ACTN</name>
<dbReference type="CDD" id="cd05233">
    <property type="entry name" value="SDR_c"/>
    <property type="match status" value="1"/>
</dbReference>
<organism evidence="5">
    <name type="scientific">uncultured Solirubrobacteraceae bacterium</name>
    <dbReference type="NCBI Taxonomy" id="1162706"/>
    <lineage>
        <taxon>Bacteria</taxon>
        <taxon>Bacillati</taxon>
        <taxon>Actinomycetota</taxon>
        <taxon>Thermoleophilia</taxon>
        <taxon>Solirubrobacterales</taxon>
        <taxon>Solirubrobacteraceae</taxon>
        <taxon>environmental samples</taxon>
    </lineage>
</organism>
<gene>
    <name evidence="5" type="ORF">AVDCRST_MAG85-4015</name>
</gene>
<dbReference type="Pfam" id="PF00106">
    <property type="entry name" value="adh_short"/>
    <property type="match status" value="1"/>
</dbReference>
<evidence type="ECO:0000256" key="1">
    <source>
        <dbReference type="ARBA" id="ARBA00006484"/>
    </source>
</evidence>
<dbReference type="SUPFAM" id="SSF51735">
    <property type="entry name" value="NAD(P)-binding Rossmann-fold domains"/>
    <property type="match status" value="1"/>
</dbReference>
<evidence type="ECO:0000313" key="5">
    <source>
        <dbReference type="EMBL" id="CAA9534938.1"/>
    </source>
</evidence>
<dbReference type="AlphaFoldDB" id="A0A6J4TZI0"/>
<protein>
    <submittedName>
        <fullName evidence="5">Uncharacterized protein</fullName>
    </submittedName>
</protein>
<keyword evidence="2" id="KW-0560">Oxidoreductase</keyword>
<evidence type="ECO:0000256" key="4">
    <source>
        <dbReference type="SAM" id="MobiDB-lite"/>
    </source>
</evidence>
<dbReference type="PRINTS" id="PR00080">
    <property type="entry name" value="SDRFAMILY"/>
</dbReference>
<evidence type="ECO:0000256" key="2">
    <source>
        <dbReference type="ARBA" id="ARBA00023002"/>
    </source>
</evidence>
<evidence type="ECO:0000256" key="3">
    <source>
        <dbReference type="RuleBase" id="RU000363"/>
    </source>
</evidence>
<dbReference type="NCBIfam" id="NF005878">
    <property type="entry name" value="PRK07825.1"/>
    <property type="match status" value="1"/>
</dbReference>
<comment type="similarity">
    <text evidence="1 3">Belongs to the short-chain dehydrogenases/reductases (SDR) family.</text>
</comment>
<dbReference type="InterPro" id="IPR002347">
    <property type="entry name" value="SDR_fam"/>
</dbReference>
<dbReference type="PROSITE" id="PS00061">
    <property type="entry name" value="ADH_SHORT"/>
    <property type="match status" value="1"/>
</dbReference>
<reference evidence="5" key="1">
    <citation type="submission" date="2020-02" db="EMBL/GenBank/DDBJ databases">
        <authorList>
            <person name="Meier V. D."/>
        </authorList>
    </citation>
    <scope>NUCLEOTIDE SEQUENCE</scope>
    <source>
        <strain evidence="5">AVDCRST_MAG85</strain>
    </source>
</reference>
<feature type="region of interest" description="Disordered" evidence="4">
    <location>
        <begin position="270"/>
        <end position="293"/>
    </location>
</feature>
<dbReference type="PANTHER" id="PTHR24322:SF736">
    <property type="entry name" value="RETINOL DEHYDROGENASE 10"/>
    <property type="match status" value="1"/>
</dbReference>
<dbReference type="EMBL" id="CADCVT010000454">
    <property type="protein sequence ID" value="CAA9534938.1"/>
    <property type="molecule type" value="Genomic_DNA"/>
</dbReference>
<dbReference type="InterPro" id="IPR036291">
    <property type="entry name" value="NAD(P)-bd_dom_sf"/>
</dbReference>
<dbReference type="PANTHER" id="PTHR24322">
    <property type="entry name" value="PKSB"/>
    <property type="match status" value="1"/>
</dbReference>
<sequence length="293" mass="30900">MAKQARNLTGQVAAVTGAARGIGKATAEAFIRQGMKVAIGDLDIAEAKRTADQLGAGTIAIELNVTERASVDRFLDEVEQPLGPVDVLVNNAGIMQLGPFEQEDDATAQRQIDINVNGVLYGMKSVLPRFRARNRGHLVNVASTAGKAGFPGGATYCGTKHFVVGVSEGVRAELRGTEIEVSCVMPGVVNTELASGLTEARGVKNVNPEDVAEAIVDALKSPHFDVYVPKAIGPINKVMGVLPRGGREAIARALKADQVLTNIDQSARKGYELRASHSEPGLEPASETKQLTP</sequence>
<dbReference type="Gene3D" id="3.40.50.720">
    <property type="entry name" value="NAD(P)-binding Rossmann-like Domain"/>
    <property type="match status" value="1"/>
</dbReference>
<proteinExistence type="inferred from homology"/>
<accession>A0A6J4TZI0</accession>
<dbReference type="InterPro" id="IPR020904">
    <property type="entry name" value="Sc_DH/Rdtase_CS"/>
</dbReference>
<dbReference type="GO" id="GO:0016616">
    <property type="term" value="F:oxidoreductase activity, acting on the CH-OH group of donors, NAD or NADP as acceptor"/>
    <property type="evidence" value="ECO:0007669"/>
    <property type="project" value="TreeGrafter"/>
</dbReference>